<gene>
    <name evidence="2" type="ORF">B0H17DRAFT_1264538</name>
</gene>
<organism evidence="2 3">
    <name type="scientific">Mycena rosella</name>
    <name type="common">Pink bonnet</name>
    <name type="synonym">Agaricus rosellus</name>
    <dbReference type="NCBI Taxonomy" id="1033263"/>
    <lineage>
        <taxon>Eukaryota</taxon>
        <taxon>Fungi</taxon>
        <taxon>Dikarya</taxon>
        <taxon>Basidiomycota</taxon>
        <taxon>Agaricomycotina</taxon>
        <taxon>Agaricomycetes</taxon>
        <taxon>Agaricomycetidae</taxon>
        <taxon>Agaricales</taxon>
        <taxon>Marasmiineae</taxon>
        <taxon>Mycenaceae</taxon>
        <taxon>Mycena</taxon>
    </lineage>
</organism>
<evidence type="ECO:0000313" key="2">
    <source>
        <dbReference type="EMBL" id="KAJ7708944.1"/>
    </source>
</evidence>
<feature type="non-terminal residue" evidence="2">
    <location>
        <position position="546"/>
    </location>
</feature>
<accession>A0AAD7GZT9</accession>
<dbReference type="AlphaFoldDB" id="A0AAD7GZT9"/>
<protein>
    <submittedName>
        <fullName evidence="2">Uncharacterized protein</fullName>
    </submittedName>
</protein>
<feature type="compositionally biased region" description="Low complexity" evidence="1">
    <location>
        <begin position="311"/>
        <end position="320"/>
    </location>
</feature>
<proteinExistence type="predicted"/>
<keyword evidence="3" id="KW-1185">Reference proteome</keyword>
<dbReference type="EMBL" id="JARKIE010000003">
    <property type="protein sequence ID" value="KAJ7708944.1"/>
    <property type="molecule type" value="Genomic_DNA"/>
</dbReference>
<dbReference type="Proteomes" id="UP001221757">
    <property type="component" value="Unassembled WGS sequence"/>
</dbReference>
<feature type="compositionally biased region" description="Basic and acidic residues" evidence="1">
    <location>
        <begin position="426"/>
        <end position="447"/>
    </location>
</feature>
<name>A0AAD7GZT9_MYCRO</name>
<feature type="compositionally biased region" description="Polar residues" evidence="1">
    <location>
        <begin position="474"/>
        <end position="483"/>
    </location>
</feature>
<sequence length="546" mass="59569">MAESDFYAHLLYPRGHGCALYHPQPFDDLPRAVRKIGTRIGNVGVIMNGGFDPIFNILDSAADNPAGFPQGFEPARLRDGAIAEQRFCHPPGSDVSNTTIDKRRLGVDVSTNSKETAILLLPDGASRWDLRQLQVFRDYALKNAQSWYEFVNGELGRMIGNGDLYLVTGVTKSSSWGVAAIENQSGDGRVSLRLIAAQIANAEASYAWQWETTSSSLNSGPLHRREGEESWRDNQTVFIRGFKIRMRSKLPLKVARKPKLVWVTGSKPKSVPFSLSRLGPWPTSSGNTAPQTQPSTSATSGAPQKSLEANDLPPISSDIDSSSDDSEASLDRASNLYHPSDIINEYLLQCVPEAMVAVTHDDEWASVFNEADDRLPEPDELISRISNKFKIDSTAEGVCFLAVKVQNTPDQVPPSPGDSGLSGIDYSDHQDTLKGDSGLHTEPKLDSPRPQSTESGRKSQRSTTSEYIPRRGAPQNSAPTSGTGLLFSAPLMQSTSYVTQLNNYFQGHKESHPLSWSESSTGVSREIKWTVQCKVSGEVKGTGVAD</sequence>
<feature type="compositionally biased region" description="Polar residues" evidence="1">
    <location>
        <begin position="282"/>
        <end position="303"/>
    </location>
</feature>
<evidence type="ECO:0000313" key="3">
    <source>
        <dbReference type="Proteomes" id="UP001221757"/>
    </source>
</evidence>
<reference evidence="2" key="1">
    <citation type="submission" date="2023-03" db="EMBL/GenBank/DDBJ databases">
        <title>Massive genome expansion in bonnet fungi (Mycena s.s.) driven by repeated elements and novel gene families across ecological guilds.</title>
        <authorList>
            <consortium name="Lawrence Berkeley National Laboratory"/>
            <person name="Harder C.B."/>
            <person name="Miyauchi S."/>
            <person name="Viragh M."/>
            <person name="Kuo A."/>
            <person name="Thoen E."/>
            <person name="Andreopoulos B."/>
            <person name="Lu D."/>
            <person name="Skrede I."/>
            <person name="Drula E."/>
            <person name="Henrissat B."/>
            <person name="Morin E."/>
            <person name="Kohler A."/>
            <person name="Barry K."/>
            <person name="LaButti K."/>
            <person name="Morin E."/>
            <person name="Salamov A."/>
            <person name="Lipzen A."/>
            <person name="Mereny Z."/>
            <person name="Hegedus B."/>
            <person name="Baldrian P."/>
            <person name="Stursova M."/>
            <person name="Weitz H."/>
            <person name="Taylor A."/>
            <person name="Grigoriev I.V."/>
            <person name="Nagy L.G."/>
            <person name="Martin F."/>
            <person name="Kauserud H."/>
        </authorList>
    </citation>
    <scope>NUCLEOTIDE SEQUENCE</scope>
    <source>
        <strain evidence="2">CBHHK067</strain>
    </source>
</reference>
<feature type="region of interest" description="Disordered" evidence="1">
    <location>
        <begin position="407"/>
        <end position="484"/>
    </location>
</feature>
<evidence type="ECO:0000256" key="1">
    <source>
        <dbReference type="SAM" id="MobiDB-lite"/>
    </source>
</evidence>
<comment type="caution">
    <text evidence="2">The sequence shown here is derived from an EMBL/GenBank/DDBJ whole genome shotgun (WGS) entry which is preliminary data.</text>
</comment>
<feature type="region of interest" description="Disordered" evidence="1">
    <location>
        <begin position="274"/>
        <end position="327"/>
    </location>
</feature>